<dbReference type="PANTHER" id="PTHR37544:SF3">
    <property type="entry name" value="SPRAY"/>
    <property type="match status" value="1"/>
</dbReference>
<dbReference type="EMBL" id="PQXJ01000838">
    <property type="protein sequence ID" value="TGO44366.1"/>
    <property type="molecule type" value="Genomic_DNA"/>
</dbReference>
<feature type="transmembrane region" description="Helical" evidence="1">
    <location>
        <begin position="30"/>
        <end position="51"/>
    </location>
</feature>
<reference evidence="2 3" key="1">
    <citation type="submission" date="2017-12" db="EMBL/GenBank/DDBJ databases">
        <title>Comparative genomics of Botrytis spp.</title>
        <authorList>
            <person name="Valero-Jimenez C.A."/>
            <person name="Tapia P."/>
            <person name="Veloso J."/>
            <person name="Silva-Moreno E."/>
            <person name="Staats M."/>
            <person name="Valdes J.H."/>
            <person name="Van Kan J.A.L."/>
        </authorList>
    </citation>
    <scope>NUCLEOTIDE SEQUENCE [LARGE SCALE GENOMIC DNA]</scope>
    <source>
        <strain evidence="2 3">MUCL2120</strain>
    </source>
</reference>
<keyword evidence="3" id="KW-1185">Reference proteome</keyword>
<dbReference type="InterPro" id="IPR021840">
    <property type="entry name" value="DUF3433"/>
</dbReference>
<keyword evidence="1" id="KW-1133">Transmembrane helix</keyword>
<feature type="transmembrane region" description="Helical" evidence="1">
    <location>
        <begin position="143"/>
        <end position="165"/>
    </location>
</feature>
<keyword evidence="1" id="KW-0472">Membrane</keyword>
<evidence type="ECO:0000313" key="3">
    <source>
        <dbReference type="Proteomes" id="UP000297452"/>
    </source>
</evidence>
<dbReference type="OrthoDB" id="5428901at2759"/>
<evidence type="ECO:0000313" key="2">
    <source>
        <dbReference type="EMBL" id="TGO44366.1"/>
    </source>
</evidence>
<dbReference type="STRING" id="278944.A0A4Z1H5F8"/>
<keyword evidence="1" id="KW-0812">Transmembrane</keyword>
<dbReference type="Proteomes" id="UP000297452">
    <property type="component" value="Unassembled WGS sequence"/>
</dbReference>
<proteinExistence type="predicted"/>
<dbReference type="AlphaFoldDB" id="A0A4Z1H5F8"/>
<accession>A0A4Z1H5F8</accession>
<comment type="caution">
    <text evidence="2">The sequence shown here is derived from an EMBL/GenBank/DDBJ whole genome shotgun (WGS) entry which is preliminary data.</text>
</comment>
<organism evidence="2 3">
    <name type="scientific">Botryotinia narcissicola</name>
    <dbReference type="NCBI Taxonomy" id="278944"/>
    <lineage>
        <taxon>Eukaryota</taxon>
        <taxon>Fungi</taxon>
        <taxon>Dikarya</taxon>
        <taxon>Ascomycota</taxon>
        <taxon>Pezizomycotina</taxon>
        <taxon>Leotiomycetes</taxon>
        <taxon>Helotiales</taxon>
        <taxon>Sclerotiniaceae</taxon>
        <taxon>Botryotinia</taxon>
    </lineage>
</organism>
<protein>
    <submittedName>
        <fullName evidence="2">Uncharacterized protein</fullName>
    </submittedName>
</protein>
<gene>
    <name evidence="2" type="ORF">BOTNAR_0842g00010</name>
</gene>
<dbReference type="PANTHER" id="PTHR37544">
    <property type="entry name" value="SPRAY-RELATED"/>
    <property type="match status" value="1"/>
</dbReference>
<sequence length="185" mass="20164">MYNGAPSTAPLPSVFSNFSKWTPSQYFAGAYLPTLLAVLYNAYWDIIFVRLKEMETFFFRLAQPGGAEAKETLLLSYTGGSLLGVLVQALGNRHLGIVVASVVSLILTISFPFASEVLYIATSGTCTSTGDGNKYRPYLKVRIGIARFEEVVLGLVFLMAVWFALTRRQSGVFNKPTSIAGLAVD</sequence>
<name>A0A4Z1H5F8_9HELO</name>
<evidence type="ECO:0000256" key="1">
    <source>
        <dbReference type="SAM" id="Phobius"/>
    </source>
</evidence>
<dbReference type="Pfam" id="PF11915">
    <property type="entry name" value="DUF3433"/>
    <property type="match status" value="1"/>
</dbReference>
<feature type="transmembrane region" description="Helical" evidence="1">
    <location>
        <begin position="97"/>
        <end position="122"/>
    </location>
</feature>